<evidence type="ECO:0000256" key="7">
    <source>
        <dbReference type="SAM" id="MobiDB-lite"/>
    </source>
</evidence>
<accession>A0A9N9YQI6</accession>
<keyword evidence="4" id="KW-1133">Transmembrane helix</keyword>
<feature type="domain" description="WSC" evidence="9">
    <location>
        <begin position="123"/>
        <end position="219"/>
    </location>
</feature>
<keyword evidence="6" id="KW-0325">Glycoprotein</keyword>
<organism evidence="10 11">
    <name type="scientific">Clonostachys rhizophaga</name>
    <dbReference type="NCBI Taxonomy" id="160324"/>
    <lineage>
        <taxon>Eukaryota</taxon>
        <taxon>Fungi</taxon>
        <taxon>Dikarya</taxon>
        <taxon>Ascomycota</taxon>
        <taxon>Pezizomycotina</taxon>
        <taxon>Sordariomycetes</taxon>
        <taxon>Hypocreomycetidae</taxon>
        <taxon>Hypocreales</taxon>
        <taxon>Bionectriaceae</taxon>
        <taxon>Clonostachys</taxon>
    </lineage>
</organism>
<feature type="region of interest" description="Disordered" evidence="7">
    <location>
        <begin position="94"/>
        <end position="117"/>
    </location>
</feature>
<dbReference type="AlphaFoldDB" id="A0A9N9YQI6"/>
<feature type="compositionally biased region" description="Polar residues" evidence="7">
    <location>
        <begin position="95"/>
        <end position="108"/>
    </location>
</feature>
<dbReference type="PANTHER" id="PTHR24269">
    <property type="entry name" value="KREMEN PROTEIN"/>
    <property type="match status" value="1"/>
</dbReference>
<evidence type="ECO:0000256" key="4">
    <source>
        <dbReference type="ARBA" id="ARBA00022989"/>
    </source>
</evidence>
<dbReference type="GO" id="GO:0005886">
    <property type="term" value="C:plasma membrane"/>
    <property type="evidence" value="ECO:0007669"/>
    <property type="project" value="TreeGrafter"/>
</dbReference>
<evidence type="ECO:0000256" key="8">
    <source>
        <dbReference type="SAM" id="SignalP"/>
    </source>
</evidence>
<keyword evidence="5" id="KW-0472">Membrane</keyword>
<comment type="subcellular location">
    <subcellularLocation>
        <location evidence="1">Membrane</location>
        <topology evidence="1">Single-pass membrane protein</topology>
    </subcellularLocation>
</comment>
<dbReference type="InterPro" id="IPR002889">
    <property type="entry name" value="WSC_carb-bd"/>
</dbReference>
<dbReference type="InterPro" id="IPR051836">
    <property type="entry name" value="Kremen_rcpt"/>
</dbReference>
<evidence type="ECO:0000256" key="1">
    <source>
        <dbReference type="ARBA" id="ARBA00004167"/>
    </source>
</evidence>
<name>A0A9N9YQI6_9HYPO</name>
<evidence type="ECO:0000256" key="3">
    <source>
        <dbReference type="ARBA" id="ARBA00022729"/>
    </source>
</evidence>
<dbReference type="EMBL" id="CABFNQ020000726">
    <property type="protein sequence ID" value="CAH0026982.1"/>
    <property type="molecule type" value="Genomic_DNA"/>
</dbReference>
<proteinExistence type="predicted"/>
<dbReference type="Pfam" id="PF01822">
    <property type="entry name" value="WSC"/>
    <property type="match status" value="1"/>
</dbReference>
<feature type="compositionally biased region" description="Low complexity" evidence="7">
    <location>
        <begin position="237"/>
        <end position="261"/>
    </location>
</feature>
<feature type="region of interest" description="Disordered" evidence="7">
    <location>
        <begin position="237"/>
        <end position="263"/>
    </location>
</feature>
<keyword evidence="2" id="KW-0812">Transmembrane</keyword>
<evidence type="ECO:0000256" key="2">
    <source>
        <dbReference type="ARBA" id="ARBA00022692"/>
    </source>
</evidence>
<feature type="signal peptide" evidence="8">
    <location>
        <begin position="1"/>
        <end position="18"/>
    </location>
</feature>
<feature type="chain" id="PRO_5040293521" description="WSC domain-containing protein" evidence="8">
    <location>
        <begin position="19"/>
        <end position="275"/>
    </location>
</feature>
<comment type="caution">
    <text evidence="10">The sequence shown here is derived from an EMBL/GenBank/DDBJ whole genome shotgun (WGS) entry which is preliminary data.</text>
</comment>
<evidence type="ECO:0000256" key="6">
    <source>
        <dbReference type="ARBA" id="ARBA00023180"/>
    </source>
</evidence>
<reference evidence="10" key="1">
    <citation type="submission" date="2021-10" db="EMBL/GenBank/DDBJ databases">
        <authorList>
            <person name="Piombo E."/>
        </authorList>
    </citation>
    <scope>NUCLEOTIDE SEQUENCE</scope>
</reference>
<dbReference type="PROSITE" id="PS51212">
    <property type="entry name" value="WSC"/>
    <property type="match status" value="1"/>
</dbReference>
<dbReference type="PANTHER" id="PTHR24269:SF16">
    <property type="entry name" value="PROTEIN SLG1"/>
    <property type="match status" value="1"/>
</dbReference>
<dbReference type="SMART" id="SM00321">
    <property type="entry name" value="WSC"/>
    <property type="match status" value="1"/>
</dbReference>
<sequence>MKNSLLFLIALFAHRGRCGPKPMLQWDPETAKDCVEWYDNAGDESCEYVRDYFSITPEQFFEWNPSVGLDCGRWEYQSYCIVTQRRLETEPPKHTLTTATSTSKNIPDTTSSTSTALLPSPTSWEARGCYDDNNSELPVLEFKVSSDGGDTDLTISKCEDSCYRRDFKFAGVREGNQCWCSSFVGGEWTKNQADCNIPCSGDSNTICGGKQLLNVFEALENNVSLTGTITTGATQTVTSQANQSQTSQSQTSPSQSLASQTMDSGARRNLGLLFF</sequence>
<protein>
    <recommendedName>
        <fullName evidence="9">WSC domain-containing protein</fullName>
    </recommendedName>
</protein>
<evidence type="ECO:0000259" key="9">
    <source>
        <dbReference type="PROSITE" id="PS51212"/>
    </source>
</evidence>
<dbReference type="Proteomes" id="UP000696573">
    <property type="component" value="Unassembled WGS sequence"/>
</dbReference>
<gene>
    <name evidence="10" type="ORF">CRHIZ90672A_00003503</name>
</gene>
<keyword evidence="3 8" id="KW-0732">Signal</keyword>
<evidence type="ECO:0000313" key="10">
    <source>
        <dbReference type="EMBL" id="CAH0026982.1"/>
    </source>
</evidence>
<evidence type="ECO:0000256" key="5">
    <source>
        <dbReference type="ARBA" id="ARBA00023136"/>
    </source>
</evidence>
<dbReference type="OrthoDB" id="2019572at2759"/>
<evidence type="ECO:0000313" key="11">
    <source>
        <dbReference type="Proteomes" id="UP000696573"/>
    </source>
</evidence>
<keyword evidence="11" id="KW-1185">Reference proteome</keyword>